<reference evidence="2 3" key="1">
    <citation type="submission" date="2023-05" db="EMBL/GenBank/DDBJ databases">
        <title>YMD87, complete Genome.</title>
        <authorList>
            <person name="Zhang J."/>
            <person name="Xu X."/>
        </authorList>
    </citation>
    <scope>NUCLEOTIDE SEQUENCE [LARGE SCALE GENOMIC DNA]</scope>
    <source>
        <strain evidence="2 3">YMD87</strain>
    </source>
</reference>
<evidence type="ECO:0000259" key="1">
    <source>
        <dbReference type="Pfam" id="PF13785"/>
    </source>
</evidence>
<proteinExistence type="predicted"/>
<feature type="domain" description="DUF4178" evidence="1">
    <location>
        <begin position="57"/>
        <end position="195"/>
    </location>
</feature>
<gene>
    <name evidence="2" type="ORF">QF118_03635</name>
</gene>
<protein>
    <submittedName>
        <fullName evidence="2">DUF4178 domain-containing protein</fullName>
    </submittedName>
</protein>
<name>A0ABY8QL04_9RHOB</name>
<keyword evidence="3" id="KW-1185">Reference proteome</keyword>
<dbReference type="InterPro" id="IPR025235">
    <property type="entry name" value="DUF4178"/>
</dbReference>
<evidence type="ECO:0000313" key="2">
    <source>
        <dbReference type="EMBL" id="WGW04653.1"/>
    </source>
</evidence>
<dbReference type="EMBL" id="CP124616">
    <property type="protein sequence ID" value="WGW04653.1"/>
    <property type="molecule type" value="Genomic_DNA"/>
</dbReference>
<sequence>MSDFNCPNCGDAVPAQISYVTMVTCPSCSTTLYLDGAGLHAAGQSGEMHDGPKLFDLGDTVGLGDATVQILGHARFSYGRGWWDEFWGLDESQRSVWVSVDEGDIVLQYPVKAEFWPPVAPAAPLGSTFQHRDETWRVIERDKAECIALKGSFGEQLAVGERYSFVNAQSDSGALMSGEFWEGGRSWFLGFWFDPFDVRIEVHP</sequence>
<organism evidence="2 3">
    <name type="scientific">Tropicibacter oceani</name>
    <dbReference type="NCBI Taxonomy" id="3058420"/>
    <lineage>
        <taxon>Bacteria</taxon>
        <taxon>Pseudomonadati</taxon>
        <taxon>Pseudomonadota</taxon>
        <taxon>Alphaproteobacteria</taxon>
        <taxon>Rhodobacterales</taxon>
        <taxon>Roseobacteraceae</taxon>
        <taxon>Tropicibacter</taxon>
    </lineage>
</organism>
<evidence type="ECO:0000313" key="3">
    <source>
        <dbReference type="Proteomes" id="UP001241605"/>
    </source>
</evidence>
<dbReference type="Pfam" id="PF13785">
    <property type="entry name" value="DUF4178"/>
    <property type="match status" value="1"/>
</dbReference>
<dbReference type="Proteomes" id="UP001241605">
    <property type="component" value="Chromosome"/>
</dbReference>
<dbReference type="RefSeq" id="WP_282301289.1">
    <property type="nucleotide sequence ID" value="NZ_CP124616.1"/>
</dbReference>
<accession>A0ABY8QL04</accession>